<organism evidence="3 4">
    <name type="scientific">Halostreptopolyspora alba</name>
    <dbReference type="NCBI Taxonomy" id="2487137"/>
    <lineage>
        <taxon>Bacteria</taxon>
        <taxon>Bacillati</taxon>
        <taxon>Actinomycetota</taxon>
        <taxon>Actinomycetes</taxon>
        <taxon>Streptosporangiales</taxon>
        <taxon>Nocardiopsidaceae</taxon>
        <taxon>Halostreptopolyspora</taxon>
    </lineage>
</organism>
<evidence type="ECO:0000313" key="3">
    <source>
        <dbReference type="EMBL" id="RNL87640.1"/>
    </source>
</evidence>
<feature type="domain" description="GGDEF" evidence="2">
    <location>
        <begin position="265"/>
        <end position="398"/>
    </location>
</feature>
<evidence type="ECO:0000256" key="1">
    <source>
        <dbReference type="SAM" id="Phobius"/>
    </source>
</evidence>
<dbReference type="GO" id="GO:0052621">
    <property type="term" value="F:diguanylate cyclase activity"/>
    <property type="evidence" value="ECO:0007669"/>
    <property type="project" value="TreeGrafter"/>
</dbReference>
<evidence type="ECO:0000259" key="2">
    <source>
        <dbReference type="PROSITE" id="PS50887"/>
    </source>
</evidence>
<protein>
    <submittedName>
        <fullName evidence="3">GGDEF domain-containing protein</fullName>
    </submittedName>
</protein>
<feature type="transmembrane region" description="Helical" evidence="1">
    <location>
        <begin position="63"/>
        <end position="88"/>
    </location>
</feature>
<feature type="transmembrane region" description="Helical" evidence="1">
    <location>
        <begin position="30"/>
        <end position="51"/>
    </location>
</feature>
<dbReference type="EMBL" id="RJMB01000001">
    <property type="protein sequence ID" value="RNL87640.1"/>
    <property type="molecule type" value="Genomic_DNA"/>
</dbReference>
<feature type="transmembrane region" description="Helical" evidence="1">
    <location>
        <begin position="195"/>
        <end position="216"/>
    </location>
</feature>
<dbReference type="InterPro" id="IPR029787">
    <property type="entry name" value="Nucleotide_cyclase"/>
</dbReference>
<gene>
    <name evidence="3" type="ORF">EFW17_00220</name>
</gene>
<keyword evidence="1" id="KW-1133">Transmembrane helix</keyword>
<dbReference type="SUPFAM" id="SSF55073">
    <property type="entry name" value="Nucleotide cyclase"/>
    <property type="match status" value="1"/>
</dbReference>
<evidence type="ECO:0000313" key="4">
    <source>
        <dbReference type="Proteomes" id="UP000269198"/>
    </source>
</evidence>
<dbReference type="OrthoDB" id="23692at2"/>
<dbReference type="InterPro" id="IPR043128">
    <property type="entry name" value="Rev_trsase/Diguanyl_cyclase"/>
</dbReference>
<name>A0A3N0EIC6_9ACTN</name>
<feature type="transmembrane region" description="Helical" evidence="1">
    <location>
        <begin position="100"/>
        <end position="121"/>
    </location>
</feature>
<dbReference type="SMART" id="SM00267">
    <property type="entry name" value="GGDEF"/>
    <property type="match status" value="1"/>
</dbReference>
<reference evidence="3 4" key="1">
    <citation type="submission" date="2018-11" db="EMBL/GenBank/DDBJ databases">
        <title>The genome draft of YIM 96095.</title>
        <authorList>
            <person name="Tang S.-K."/>
            <person name="Chunyu W.-X."/>
            <person name="Feng Y.-Z."/>
        </authorList>
    </citation>
    <scope>NUCLEOTIDE SEQUENCE [LARGE SCALE GENOMIC DNA]</scope>
    <source>
        <strain evidence="3 4">YIM 96095</strain>
    </source>
</reference>
<sequence>MVCFMGLVLGCDLVLAMVGAVITPARVEEIAAFGALVVCAAVCVEAMRRLGTPSGLARDLLGAWWLPTILLLPPLYALLVPIPVYVHLQFRIRRTVAHRRVLNAGSVALAGFVSSWVFHALPANGPVRAISMPVSAAESFLLTPVGLLCGLSCCALFTLLNTTVVAAAVRLSSPDTPGRCLLWDREALVTDSAEVCVGMTGAILAGVSVPLLAIALPPVMLLQRSLLYEQLQTAARTDPKTGLLNATTWEREAGTHLTRALEGRRPVTVLIADIDHFKRVNDTHGHVFGDQVLLGVARTLTHHLRPTDLLGRFGGEEFVALLPGADMAEACRVAERLRSRVERMELVADGRNITITVSVGVALFRVHGDDVIELLASADHGLYRAKDAGRNRVCMPPTGPWAVPGGMGGSPSTPVREA</sequence>
<keyword evidence="1" id="KW-0812">Transmembrane</keyword>
<proteinExistence type="predicted"/>
<dbReference type="PROSITE" id="PS50887">
    <property type="entry name" value="GGDEF"/>
    <property type="match status" value="1"/>
</dbReference>
<comment type="caution">
    <text evidence="3">The sequence shown here is derived from an EMBL/GenBank/DDBJ whole genome shotgun (WGS) entry which is preliminary data.</text>
</comment>
<accession>A0A3N0EIC6</accession>
<dbReference type="InterPro" id="IPR000160">
    <property type="entry name" value="GGDEF_dom"/>
</dbReference>
<dbReference type="Proteomes" id="UP000269198">
    <property type="component" value="Unassembled WGS sequence"/>
</dbReference>
<dbReference type="NCBIfam" id="TIGR00254">
    <property type="entry name" value="GGDEF"/>
    <property type="match status" value="1"/>
</dbReference>
<dbReference type="CDD" id="cd01949">
    <property type="entry name" value="GGDEF"/>
    <property type="match status" value="1"/>
</dbReference>
<dbReference type="PANTHER" id="PTHR45138:SF9">
    <property type="entry name" value="DIGUANYLATE CYCLASE DGCM-RELATED"/>
    <property type="match status" value="1"/>
</dbReference>
<feature type="transmembrane region" description="Helical" evidence="1">
    <location>
        <begin position="141"/>
        <end position="169"/>
    </location>
</feature>
<keyword evidence="1" id="KW-0472">Membrane</keyword>
<feature type="transmembrane region" description="Helical" evidence="1">
    <location>
        <begin position="6"/>
        <end position="23"/>
    </location>
</feature>
<dbReference type="InterPro" id="IPR050469">
    <property type="entry name" value="Diguanylate_Cyclase"/>
</dbReference>
<dbReference type="PANTHER" id="PTHR45138">
    <property type="entry name" value="REGULATORY COMPONENTS OF SENSORY TRANSDUCTION SYSTEM"/>
    <property type="match status" value="1"/>
</dbReference>
<dbReference type="Gene3D" id="3.30.70.270">
    <property type="match status" value="1"/>
</dbReference>
<dbReference type="FunFam" id="3.30.70.270:FF:000001">
    <property type="entry name" value="Diguanylate cyclase domain protein"/>
    <property type="match status" value="1"/>
</dbReference>
<dbReference type="AlphaFoldDB" id="A0A3N0EIC6"/>
<dbReference type="Pfam" id="PF00990">
    <property type="entry name" value="GGDEF"/>
    <property type="match status" value="1"/>
</dbReference>
<keyword evidence="4" id="KW-1185">Reference proteome</keyword>